<dbReference type="AlphaFoldDB" id="A0A0E9UAN5"/>
<reference evidence="2" key="2">
    <citation type="journal article" date="2015" name="Fish Shellfish Immunol.">
        <title>Early steps in the European eel (Anguilla anguilla)-Vibrio vulnificus interaction in the gills: Role of the RtxA13 toxin.</title>
        <authorList>
            <person name="Callol A."/>
            <person name="Pajuelo D."/>
            <person name="Ebbesson L."/>
            <person name="Teles M."/>
            <person name="MacKenzie S."/>
            <person name="Amaro C."/>
        </authorList>
    </citation>
    <scope>NUCLEOTIDE SEQUENCE</scope>
</reference>
<protein>
    <submittedName>
        <fullName evidence="2">Uncharacterized protein</fullName>
    </submittedName>
</protein>
<feature type="region of interest" description="Disordered" evidence="1">
    <location>
        <begin position="1"/>
        <end position="47"/>
    </location>
</feature>
<accession>A0A0E9UAN5</accession>
<evidence type="ECO:0000256" key="1">
    <source>
        <dbReference type="SAM" id="MobiDB-lite"/>
    </source>
</evidence>
<reference evidence="2" key="1">
    <citation type="submission" date="2014-11" db="EMBL/GenBank/DDBJ databases">
        <authorList>
            <person name="Amaro Gonzalez C."/>
        </authorList>
    </citation>
    <scope>NUCLEOTIDE SEQUENCE</scope>
</reference>
<organism evidence="2">
    <name type="scientific">Anguilla anguilla</name>
    <name type="common">European freshwater eel</name>
    <name type="synonym">Muraena anguilla</name>
    <dbReference type="NCBI Taxonomy" id="7936"/>
    <lineage>
        <taxon>Eukaryota</taxon>
        <taxon>Metazoa</taxon>
        <taxon>Chordata</taxon>
        <taxon>Craniata</taxon>
        <taxon>Vertebrata</taxon>
        <taxon>Euteleostomi</taxon>
        <taxon>Actinopterygii</taxon>
        <taxon>Neopterygii</taxon>
        <taxon>Teleostei</taxon>
        <taxon>Anguilliformes</taxon>
        <taxon>Anguillidae</taxon>
        <taxon>Anguilla</taxon>
    </lineage>
</organism>
<evidence type="ECO:0000313" key="2">
    <source>
        <dbReference type="EMBL" id="JAH62235.1"/>
    </source>
</evidence>
<dbReference type="EMBL" id="GBXM01046342">
    <property type="protein sequence ID" value="JAH62235.1"/>
    <property type="molecule type" value="Transcribed_RNA"/>
</dbReference>
<proteinExistence type="predicted"/>
<sequence>MSTLTSHHAIVHKAHRDTCRRKTLHEPGHRQTSWRGALVHNETIPAN</sequence>
<name>A0A0E9UAN5_ANGAN</name>
<feature type="compositionally biased region" description="Basic residues" evidence="1">
    <location>
        <begin position="9"/>
        <end position="23"/>
    </location>
</feature>